<evidence type="ECO:0000256" key="2">
    <source>
        <dbReference type="SAM" id="MobiDB-lite"/>
    </source>
</evidence>
<protein>
    <submittedName>
        <fullName evidence="3">SPERT protein</fullName>
    </submittedName>
</protein>
<dbReference type="AlphaFoldDB" id="A0A7K8CDQ1"/>
<evidence type="ECO:0000256" key="1">
    <source>
        <dbReference type="SAM" id="Coils"/>
    </source>
</evidence>
<comment type="caution">
    <text evidence="3">The sequence shown here is derived from an EMBL/GenBank/DDBJ whole genome shotgun (WGS) entry which is preliminary data.</text>
</comment>
<sequence>AMSAFDQRNQSMQCTEPETDYSTPRVKPRGEMFVFIDGKWVNYIYCQPPLPSHQKLFSKKAQNEWSIWEENRALWRENQVLWIENRMLWEENKALQYLRSRNKSVQVIYTDAIQQSLKDESKPLSLSQERNTDFLFSPGNKALQAVQEKNKIFEDFQQENETLPVTWKGQKAIRVHEESKDASSDLQKNADTIAAVEKGNPGPVPQQKLEGKKKSTTPTQSKIKSAPSMQGEHEILQILQDLCELLHTFLKMNHPPGEKQCCHNLYDVNRSFQKDYNKLKLQLNAVKNTVSDITAQMDMLEKEIIAITSPMYEEAGQKLATEHQLGDM</sequence>
<name>A0A7K8CDQ1_9CORV</name>
<feature type="coiled-coil region" evidence="1">
    <location>
        <begin position="269"/>
        <end position="303"/>
    </location>
</feature>
<feature type="region of interest" description="Disordered" evidence="2">
    <location>
        <begin position="194"/>
        <end position="230"/>
    </location>
</feature>
<reference evidence="3 4" key="1">
    <citation type="submission" date="2019-09" db="EMBL/GenBank/DDBJ databases">
        <title>Bird 10,000 Genomes (B10K) Project - Family phase.</title>
        <authorList>
            <person name="Zhang G."/>
        </authorList>
    </citation>
    <scope>NUCLEOTIDE SEQUENCE [LARGE SCALE GENOMIC DNA]</scope>
    <source>
        <strain evidence="3">B10K-DU-029-40</strain>
        <tissue evidence="3">Muscle</tissue>
    </source>
</reference>
<feature type="compositionally biased region" description="Polar residues" evidence="2">
    <location>
        <begin position="1"/>
        <end position="22"/>
    </location>
</feature>
<keyword evidence="4" id="KW-1185">Reference proteome</keyword>
<dbReference type="Proteomes" id="UP000564948">
    <property type="component" value="Unassembled WGS sequence"/>
</dbReference>
<feature type="non-terminal residue" evidence="3">
    <location>
        <position position="328"/>
    </location>
</feature>
<evidence type="ECO:0000313" key="3">
    <source>
        <dbReference type="EMBL" id="NXB25255.1"/>
    </source>
</evidence>
<evidence type="ECO:0000313" key="4">
    <source>
        <dbReference type="Proteomes" id="UP000564948"/>
    </source>
</evidence>
<keyword evidence="1" id="KW-0175">Coiled coil</keyword>
<dbReference type="PANTHER" id="PTHR21533:SF17">
    <property type="entry name" value="PROTEIN CHIBBY HOMOLOG 3"/>
    <property type="match status" value="1"/>
</dbReference>
<accession>A0A7K8CDQ1</accession>
<gene>
    <name evidence="3" type="primary">Spert</name>
    <name evidence="3" type="ORF">RHALEU_R10964</name>
</gene>
<dbReference type="EMBL" id="VZTD01005474">
    <property type="protein sequence ID" value="NXB25255.1"/>
    <property type="molecule type" value="Genomic_DNA"/>
</dbReference>
<feature type="region of interest" description="Disordered" evidence="2">
    <location>
        <begin position="1"/>
        <end position="23"/>
    </location>
</feature>
<dbReference type="PANTHER" id="PTHR21533">
    <property type="entry name" value="LEUCINE-RICH PROTEIN"/>
    <property type="match status" value="1"/>
</dbReference>
<proteinExistence type="predicted"/>
<organism evidence="3 4">
    <name type="scientific">Rhagologus leucostigma</name>
    <dbReference type="NCBI Taxonomy" id="156170"/>
    <lineage>
        <taxon>Eukaryota</taxon>
        <taxon>Metazoa</taxon>
        <taxon>Chordata</taxon>
        <taxon>Craniata</taxon>
        <taxon>Vertebrata</taxon>
        <taxon>Euteleostomi</taxon>
        <taxon>Archelosauria</taxon>
        <taxon>Archosauria</taxon>
        <taxon>Dinosauria</taxon>
        <taxon>Saurischia</taxon>
        <taxon>Theropoda</taxon>
        <taxon>Coelurosauria</taxon>
        <taxon>Aves</taxon>
        <taxon>Neognathae</taxon>
        <taxon>Neoaves</taxon>
        <taxon>Telluraves</taxon>
        <taxon>Australaves</taxon>
        <taxon>Passeriformes</taxon>
        <taxon>Corvoidea</taxon>
        <taxon>Pachycephalidae</taxon>
        <taxon>Rhagologus</taxon>
    </lineage>
</organism>
<feature type="non-terminal residue" evidence="3">
    <location>
        <position position="1"/>
    </location>
</feature>